<name>A0AC35FH69_9BILA</name>
<protein>
    <submittedName>
        <fullName evidence="2">Uncharacterized protein</fullName>
    </submittedName>
</protein>
<sequence length="156" mass="18371">MPFLYEFQEPADFTNVLCKFWLTDEFWCGKLSIPFSTIFSYLHQVDVKTLDFCKHTFSFNEFVFLASNVEKITLCHVTVKNEDGTIVPLEKIVKVLPKIKEFEFSDNPVFSSFTANTVKELLEIPHLRTIDKFQLFNITEKFDIKTFFTYLKVIIL</sequence>
<evidence type="ECO:0000313" key="1">
    <source>
        <dbReference type="Proteomes" id="UP000887580"/>
    </source>
</evidence>
<accession>A0AC35FH69</accession>
<reference evidence="2" key="1">
    <citation type="submission" date="2022-11" db="UniProtKB">
        <authorList>
            <consortium name="WormBaseParasite"/>
        </authorList>
    </citation>
    <scope>IDENTIFICATION</scope>
</reference>
<dbReference type="Proteomes" id="UP000887580">
    <property type="component" value="Unplaced"/>
</dbReference>
<proteinExistence type="predicted"/>
<evidence type="ECO:0000313" key="2">
    <source>
        <dbReference type="WBParaSite" id="PS1159_v2.g17501.t1"/>
    </source>
</evidence>
<organism evidence="1 2">
    <name type="scientific">Panagrolaimus sp. PS1159</name>
    <dbReference type="NCBI Taxonomy" id="55785"/>
    <lineage>
        <taxon>Eukaryota</taxon>
        <taxon>Metazoa</taxon>
        <taxon>Ecdysozoa</taxon>
        <taxon>Nematoda</taxon>
        <taxon>Chromadorea</taxon>
        <taxon>Rhabditida</taxon>
        <taxon>Tylenchina</taxon>
        <taxon>Panagrolaimomorpha</taxon>
        <taxon>Panagrolaimoidea</taxon>
        <taxon>Panagrolaimidae</taxon>
        <taxon>Panagrolaimus</taxon>
    </lineage>
</organism>
<dbReference type="WBParaSite" id="PS1159_v2.g17501.t1">
    <property type="protein sequence ID" value="PS1159_v2.g17501.t1"/>
    <property type="gene ID" value="PS1159_v2.g17501"/>
</dbReference>